<evidence type="ECO:0000313" key="1">
    <source>
        <dbReference type="EMBL" id="MBN7796324.1"/>
    </source>
</evidence>
<keyword evidence="2" id="KW-1185">Reference proteome</keyword>
<proteinExistence type="predicted"/>
<sequence>MSHIASREDKHFQRAVESCEFPVSDFDHRAHLRLAYIYLVDQDIEGAVQRMRETLLRLLQHVGVDPSDKFHETLTKAWVLAVYHFMNLTETSESADEFIDANPVMLDSKIMLTHYSAEVLFSDEARRAFVEPNLEKIPRHGNEDA</sequence>
<dbReference type="EMBL" id="JAFKCZ010000005">
    <property type="protein sequence ID" value="MBN7796324.1"/>
    <property type="molecule type" value="Genomic_DNA"/>
</dbReference>
<comment type="caution">
    <text evidence="1">The sequence shown here is derived from an EMBL/GenBank/DDBJ whole genome shotgun (WGS) entry which is preliminary data.</text>
</comment>
<dbReference type="RefSeq" id="WP_206559779.1">
    <property type="nucleotide sequence ID" value="NZ_JAFKCZ010000005.1"/>
</dbReference>
<gene>
    <name evidence="1" type="ORF">JYP50_06970</name>
</gene>
<name>A0A939DDX9_9GAMM</name>
<evidence type="ECO:0000313" key="2">
    <source>
        <dbReference type="Proteomes" id="UP000664303"/>
    </source>
</evidence>
<protein>
    <submittedName>
        <fullName evidence="1">Uncharacterized protein</fullName>
    </submittedName>
</protein>
<organism evidence="1 2">
    <name type="scientific">Parahaliea mediterranea</name>
    <dbReference type="NCBI Taxonomy" id="651086"/>
    <lineage>
        <taxon>Bacteria</taxon>
        <taxon>Pseudomonadati</taxon>
        <taxon>Pseudomonadota</taxon>
        <taxon>Gammaproteobacteria</taxon>
        <taxon>Cellvibrionales</taxon>
        <taxon>Halieaceae</taxon>
        <taxon>Parahaliea</taxon>
    </lineage>
</organism>
<accession>A0A939DDX9</accession>
<dbReference type="Proteomes" id="UP000664303">
    <property type="component" value="Unassembled WGS sequence"/>
</dbReference>
<dbReference type="AlphaFoldDB" id="A0A939DDX9"/>
<reference evidence="1" key="1">
    <citation type="submission" date="2021-02" db="EMBL/GenBank/DDBJ databases">
        <title>PHA producing bacteria isolated from coastal sediment in Guangdong, Shenzhen.</title>
        <authorList>
            <person name="Zheng W."/>
            <person name="Yu S."/>
            <person name="Huang Y."/>
        </authorList>
    </citation>
    <scope>NUCLEOTIDE SEQUENCE</scope>
    <source>
        <strain evidence="1">TN14-10</strain>
    </source>
</reference>